<dbReference type="GO" id="GO:0016491">
    <property type="term" value="F:oxidoreductase activity"/>
    <property type="evidence" value="ECO:0007669"/>
    <property type="project" value="InterPro"/>
</dbReference>
<dbReference type="Proteomes" id="UP000054564">
    <property type="component" value="Unassembled WGS sequence"/>
</dbReference>
<organism evidence="2 3">
    <name type="scientific">Puccinia striiformis f. sp. tritici PST-78</name>
    <dbReference type="NCBI Taxonomy" id="1165861"/>
    <lineage>
        <taxon>Eukaryota</taxon>
        <taxon>Fungi</taxon>
        <taxon>Dikarya</taxon>
        <taxon>Basidiomycota</taxon>
        <taxon>Pucciniomycotina</taxon>
        <taxon>Pucciniomycetes</taxon>
        <taxon>Pucciniales</taxon>
        <taxon>Pucciniaceae</taxon>
        <taxon>Puccinia</taxon>
    </lineage>
</organism>
<name>A0A0L0VYZ0_9BASI</name>
<dbReference type="PANTHER" id="PTHR45033">
    <property type="match status" value="1"/>
</dbReference>
<evidence type="ECO:0000313" key="2">
    <source>
        <dbReference type="EMBL" id="KNF04240.1"/>
    </source>
</evidence>
<dbReference type="InterPro" id="IPR036291">
    <property type="entry name" value="NAD(P)-bd_dom_sf"/>
</dbReference>
<protein>
    <recommendedName>
        <fullName evidence="1">Enoyl reductase (ER) domain-containing protein</fullName>
    </recommendedName>
</protein>
<dbReference type="SUPFAM" id="SSF50129">
    <property type="entry name" value="GroES-like"/>
    <property type="match status" value="1"/>
</dbReference>
<comment type="caution">
    <text evidence="2">The sequence shown here is derived from an EMBL/GenBank/DDBJ whole genome shotgun (WGS) entry which is preliminary data.</text>
</comment>
<dbReference type="InterPro" id="IPR013154">
    <property type="entry name" value="ADH-like_N"/>
</dbReference>
<dbReference type="InterPro" id="IPR013149">
    <property type="entry name" value="ADH-like_C"/>
</dbReference>
<dbReference type="InterPro" id="IPR052711">
    <property type="entry name" value="Zinc_ADH-like"/>
</dbReference>
<feature type="domain" description="Enoyl reductase (ER)" evidence="1">
    <location>
        <begin position="54"/>
        <end position="370"/>
    </location>
</feature>
<dbReference type="SUPFAM" id="SSF51735">
    <property type="entry name" value="NAD(P)-binding Rossmann-fold domains"/>
    <property type="match status" value="1"/>
</dbReference>
<dbReference type="AlphaFoldDB" id="A0A0L0VYZ0"/>
<gene>
    <name evidence="2" type="ORF">PSTG_02589</name>
</gene>
<proteinExistence type="predicted"/>
<dbReference type="InterPro" id="IPR011032">
    <property type="entry name" value="GroES-like_sf"/>
</dbReference>
<dbReference type="EMBL" id="AJIL01000013">
    <property type="protein sequence ID" value="KNF04240.1"/>
    <property type="molecule type" value="Genomic_DNA"/>
</dbReference>
<reference evidence="3" key="1">
    <citation type="submission" date="2014-03" db="EMBL/GenBank/DDBJ databases">
        <title>The Genome Sequence of Puccinia striiformis f. sp. tritici PST-78.</title>
        <authorList>
            <consortium name="The Broad Institute Genome Sequencing Platform"/>
            <person name="Cuomo C."/>
            <person name="Hulbert S."/>
            <person name="Chen X."/>
            <person name="Walker B."/>
            <person name="Young S.K."/>
            <person name="Zeng Q."/>
            <person name="Gargeya S."/>
            <person name="Fitzgerald M."/>
            <person name="Haas B."/>
            <person name="Abouelleil A."/>
            <person name="Alvarado L."/>
            <person name="Arachchi H.M."/>
            <person name="Berlin A.M."/>
            <person name="Chapman S.B."/>
            <person name="Goldberg J."/>
            <person name="Griggs A."/>
            <person name="Gujja S."/>
            <person name="Hansen M."/>
            <person name="Howarth C."/>
            <person name="Imamovic A."/>
            <person name="Larimer J."/>
            <person name="McCowan C."/>
            <person name="Montmayeur A."/>
            <person name="Murphy C."/>
            <person name="Neiman D."/>
            <person name="Pearson M."/>
            <person name="Priest M."/>
            <person name="Roberts A."/>
            <person name="Saif S."/>
            <person name="Shea T."/>
            <person name="Sisk P."/>
            <person name="Sykes S."/>
            <person name="Wortman J."/>
            <person name="Nusbaum C."/>
            <person name="Birren B."/>
        </authorList>
    </citation>
    <scope>NUCLEOTIDE SEQUENCE [LARGE SCALE GENOMIC DNA]</scope>
    <source>
        <strain evidence="3">race PST-78</strain>
    </source>
</reference>
<sequence>MIELPTSQKSIQLIEQPSSANGTTHKTSAVWHEIQIKETPFEIPRPKIENEKDQVIDNVILTVKVKSFAFNHRDVWIRKGLYPNIQFGSTLGSDCFGTVVSPSDHPMYGNDVLVYPAVNWLNDPRGPDVSGKAFGILGGSHETNGVGTFTEYINVPASHCIASPSHLDVMNASSVPLAGLTAFRAVFNKGQIKPSSNILITGIGGGVAIWALQFCVAIGANVWVTSSSEQKINLACELGAKAGVNYKEDDWPKRLSSLLPTETPFLDVVIDSGGSDIAQKCCKILRPGGIIVNFGCTSGRPLSFTMAEVLKNLELRGCTMGSLKEFKEMVEFVDKHHIKPVVHTVLHGFEQVEEGFQILKAAQQFGKVVVVIDPENHHKL</sequence>
<dbReference type="Pfam" id="PF00107">
    <property type="entry name" value="ADH_zinc_N"/>
    <property type="match status" value="1"/>
</dbReference>
<evidence type="ECO:0000313" key="3">
    <source>
        <dbReference type="Proteomes" id="UP000054564"/>
    </source>
</evidence>
<dbReference type="STRING" id="1165861.A0A0L0VYZ0"/>
<dbReference type="InterPro" id="IPR020843">
    <property type="entry name" value="ER"/>
</dbReference>
<dbReference type="SMART" id="SM00829">
    <property type="entry name" value="PKS_ER"/>
    <property type="match status" value="1"/>
</dbReference>
<evidence type="ECO:0000259" key="1">
    <source>
        <dbReference type="SMART" id="SM00829"/>
    </source>
</evidence>
<dbReference type="Pfam" id="PF08240">
    <property type="entry name" value="ADH_N"/>
    <property type="match status" value="1"/>
</dbReference>
<accession>A0A0L0VYZ0</accession>
<dbReference type="FunFam" id="3.40.50.720:FF:000481">
    <property type="entry name" value="Alcohol dehydrogenase, variant"/>
    <property type="match status" value="1"/>
</dbReference>
<dbReference type="OrthoDB" id="1706066at2759"/>
<dbReference type="PANTHER" id="PTHR45033:SF3">
    <property type="entry name" value="DEHYDROGENASE, PUTATIVE (AFU_ORTHOLOGUE AFUA_2G13270)-RELATED"/>
    <property type="match status" value="1"/>
</dbReference>
<dbReference type="Gene3D" id="3.40.50.720">
    <property type="entry name" value="NAD(P)-binding Rossmann-like Domain"/>
    <property type="match status" value="1"/>
</dbReference>
<keyword evidence="3" id="KW-1185">Reference proteome</keyword>
<dbReference type="Gene3D" id="3.90.180.10">
    <property type="entry name" value="Medium-chain alcohol dehydrogenases, catalytic domain"/>
    <property type="match status" value="1"/>
</dbReference>